<protein>
    <submittedName>
        <fullName evidence="2">Uncharacterized protein</fullName>
    </submittedName>
</protein>
<feature type="compositionally biased region" description="Polar residues" evidence="1">
    <location>
        <begin position="45"/>
        <end position="65"/>
    </location>
</feature>
<dbReference type="Proteomes" id="UP001195422">
    <property type="component" value="Unassembled WGS sequence"/>
</dbReference>
<evidence type="ECO:0000313" key="3">
    <source>
        <dbReference type="Proteomes" id="UP001195422"/>
    </source>
</evidence>
<keyword evidence="3" id="KW-1185">Reference proteome</keyword>
<evidence type="ECO:0000256" key="1">
    <source>
        <dbReference type="SAM" id="MobiDB-lite"/>
    </source>
</evidence>
<sequence length="210" mass="21762">MAGAPSSTAVAGASKGTDSPTGSADTPIETSPTQPSSGGAKPSQPADTSENVEATRPSWNPQPTQADERLEVPEDPEKSSGALPSGEPRKPVLTKAPKPGAAEGKLTKGFPKDAMPLPSSTTIEWSSVEKQSSLVMVGVQGRSKQGVEEILAFYESHFKDLQWLATTSSEADGSTRLQAGFGQDTATVTLHQLPTGLTEINAAGVFTVED</sequence>
<dbReference type="RefSeq" id="WP_188947894.1">
    <property type="nucleotide sequence ID" value="NZ_BMPH01000004.1"/>
</dbReference>
<comment type="caution">
    <text evidence="2">The sequence shown here is derived from an EMBL/GenBank/DDBJ whole genome shotgun (WGS) entry which is preliminary data.</text>
</comment>
<dbReference type="EMBL" id="JAGIOJ010000001">
    <property type="protein sequence ID" value="MBP2399392.1"/>
    <property type="molecule type" value="Genomic_DNA"/>
</dbReference>
<name>A0ABS4XS99_GLUPR</name>
<evidence type="ECO:0000313" key="2">
    <source>
        <dbReference type="EMBL" id="MBP2399392.1"/>
    </source>
</evidence>
<reference evidence="2 3" key="1">
    <citation type="submission" date="2021-03" db="EMBL/GenBank/DDBJ databases">
        <title>Sequencing the genomes of 1000 actinobacteria strains.</title>
        <authorList>
            <person name="Klenk H.-P."/>
        </authorList>
    </citation>
    <scope>NUCLEOTIDE SEQUENCE [LARGE SCALE GENOMIC DNA]</scope>
    <source>
        <strain evidence="2 3">DSM 20168</strain>
    </source>
</reference>
<organism evidence="2 3">
    <name type="scientific">Glutamicibacter protophormiae</name>
    <name type="common">Brevibacterium protophormiae</name>
    <dbReference type="NCBI Taxonomy" id="37930"/>
    <lineage>
        <taxon>Bacteria</taxon>
        <taxon>Bacillati</taxon>
        <taxon>Actinomycetota</taxon>
        <taxon>Actinomycetes</taxon>
        <taxon>Micrococcales</taxon>
        <taxon>Micrococcaceae</taxon>
        <taxon>Glutamicibacter</taxon>
    </lineage>
</organism>
<feature type="compositionally biased region" description="Polar residues" evidence="1">
    <location>
        <begin position="16"/>
        <end position="37"/>
    </location>
</feature>
<accession>A0ABS4XS99</accession>
<feature type="region of interest" description="Disordered" evidence="1">
    <location>
        <begin position="1"/>
        <end position="119"/>
    </location>
</feature>
<proteinExistence type="predicted"/>
<feature type="compositionally biased region" description="Basic and acidic residues" evidence="1">
    <location>
        <begin position="66"/>
        <end position="78"/>
    </location>
</feature>
<gene>
    <name evidence="2" type="ORF">JOF39_002473</name>
</gene>